<feature type="signal peptide" evidence="1">
    <location>
        <begin position="1"/>
        <end position="17"/>
    </location>
</feature>
<dbReference type="Gene3D" id="3.40.50.1820">
    <property type="entry name" value="alpha/beta hydrolase"/>
    <property type="match status" value="1"/>
</dbReference>
<dbReference type="PANTHER" id="PTHR35560">
    <property type="entry name" value="BLL0132 PROTEIN"/>
    <property type="match status" value="1"/>
</dbReference>
<dbReference type="AlphaFoldDB" id="Q020W0"/>
<feature type="domain" description="AB hydrolase-1" evidence="2">
    <location>
        <begin position="58"/>
        <end position="234"/>
    </location>
</feature>
<organism evidence="3">
    <name type="scientific">Solibacter usitatus (strain Ellin6076)</name>
    <dbReference type="NCBI Taxonomy" id="234267"/>
    <lineage>
        <taxon>Bacteria</taxon>
        <taxon>Pseudomonadati</taxon>
        <taxon>Acidobacteriota</taxon>
        <taxon>Terriglobia</taxon>
        <taxon>Bryobacterales</taxon>
        <taxon>Solibacteraceae</taxon>
        <taxon>Candidatus Solibacter</taxon>
    </lineage>
</organism>
<dbReference type="STRING" id="234267.Acid_3557"/>
<dbReference type="PANTHER" id="PTHR35560:SF3">
    <property type="entry name" value="PEPTIDASE S9 PROLYL OLIGOPEPTIDASE CATALYTIC DOMAIN-CONTAINING PROTEIN"/>
    <property type="match status" value="1"/>
</dbReference>
<sequence precursor="true">MRFLATLLLFSPLAALAAPCTSVSGCTEWVTFGSGPSRSLIYRTYALDAPNPQITRALVMIHGAGRDADNYFRTALAAAFLAGALDDTVVIAPRFASSSNSCHDTLAPNEVSWSCNGDSWRSGGTATSNDKLTSYDFTDEILRKLARKSVFPNLKSIVVAGHSAGGQYVNRYEMSNQVHDKLGIPITYVVSNPSSYAYLDASRPAPDTAGACKNYDRWPYGLEGRTGGYTARESDEQLKKQLAARPVTYLLGEIDILPLGGFDSSCSAMTQGPTRLARGQAFGKLVNEKYGAKHTTTVVPLCGHNARCMFTAEPALPILFPKQ</sequence>
<feature type="chain" id="PRO_5004162942" description="AB hydrolase-1 domain-containing protein" evidence="1">
    <location>
        <begin position="18"/>
        <end position="323"/>
    </location>
</feature>
<keyword evidence="1" id="KW-0732">Signal</keyword>
<evidence type="ECO:0000256" key="1">
    <source>
        <dbReference type="SAM" id="SignalP"/>
    </source>
</evidence>
<evidence type="ECO:0000313" key="3">
    <source>
        <dbReference type="EMBL" id="ABJ84529.1"/>
    </source>
</evidence>
<dbReference type="SUPFAM" id="SSF53474">
    <property type="entry name" value="alpha/beta-Hydrolases"/>
    <property type="match status" value="1"/>
</dbReference>
<proteinExistence type="predicted"/>
<dbReference type="InterPro" id="IPR000073">
    <property type="entry name" value="AB_hydrolase_1"/>
</dbReference>
<dbReference type="InParanoid" id="Q020W0"/>
<dbReference type="PROSITE" id="PS51257">
    <property type="entry name" value="PROKAR_LIPOPROTEIN"/>
    <property type="match status" value="1"/>
</dbReference>
<name>Q020W0_SOLUE</name>
<gene>
    <name evidence="3" type="ordered locus">Acid_3557</name>
</gene>
<dbReference type="KEGG" id="sus:Acid_3557"/>
<dbReference type="eggNOG" id="COG1073">
    <property type="taxonomic scope" value="Bacteria"/>
</dbReference>
<dbReference type="OrthoDB" id="1094867at2"/>
<dbReference type="EMBL" id="CP000473">
    <property type="protein sequence ID" value="ABJ84529.1"/>
    <property type="molecule type" value="Genomic_DNA"/>
</dbReference>
<evidence type="ECO:0000259" key="2">
    <source>
        <dbReference type="Pfam" id="PF12697"/>
    </source>
</evidence>
<dbReference type="InterPro" id="IPR029058">
    <property type="entry name" value="AB_hydrolase_fold"/>
</dbReference>
<dbReference type="Pfam" id="PF12697">
    <property type="entry name" value="Abhydrolase_6"/>
    <property type="match status" value="1"/>
</dbReference>
<protein>
    <recommendedName>
        <fullName evidence="2">AB hydrolase-1 domain-containing protein</fullName>
    </recommendedName>
</protein>
<reference evidence="3" key="1">
    <citation type="submission" date="2006-10" db="EMBL/GenBank/DDBJ databases">
        <title>Complete sequence of Solibacter usitatus Ellin6076.</title>
        <authorList>
            <consortium name="US DOE Joint Genome Institute"/>
            <person name="Copeland A."/>
            <person name="Lucas S."/>
            <person name="Lapidus A."/>
            <person name="Barry K."/>
            <person name="Detter J.C."/>
            <person name="Glavina del Rio T."/>
            <person name="Hammon N."/>
            <person name="Israni S."/>
            <person name="Dalin E."/>
            <person name="Tice H."/>
            <person name="Pitluck S."/>
            <person name="Thompson L.S."/>
            <person name="Brettin T."/>
            <person name="Bruce D."/>
            <person name="Han C."/>
            <person name="Tapia R."/>
            <person name="Gilna P."/>
            <person name="Schmutz J."/>
            <person name="Larimer F."/>
            <person name="Land M."/>
            <person name="Hauser L."/>
            <person name="Kyrpides N."/>
            <person name="Mikhailova N."/>
            <person name="Janssen P.H."/>
            <person name="Kuske C.R."/>
            <person name="Richardson P."/>
        </authorList>
    </citation>
    <scope>NUCLEOTIDE SEQUENCE</scope>
    <source>
        <strain evidence="3">Ellin6076</strain>
    </source>
</reference>
<accession>Q020W0</accession>
<dbReference type="HOGENOM" id="CLU_023751_0_0_0"/>